<keyword evidence="2" id="KW-1185">Reference proteome</keyword>
<gene>
    <name evidence="1" type="ORF">ElyMa_000916900</name>
</gene>
<evidence type="ECO:0000313" key="1">
    <source>
        <dbReference type="EMBL" id="GFR94368.1"/>
    </source>
</evidence>
<accession>A0AAV4HBA2</accession>
<name>A0AAV4HBA2_9GAST</name>
<dbReference type="AlphaFoldDB" id="A0AAV4HBA2"/>
<comment type="caution">
    <text evidence="1">The sequence shown here is derived from an EMBL/GenBank/DDBJ whole genome shotgun (WGS) entry which is preliminary data.</text>
</comment>
<dbReference type="EMBL" id="BMAT01001872">
    <property type="protein sequence ID" value="GFR94368.1"/>
    <property type="molecule type" value="Genomic_DNA"/>
</dbReference>
<proteinExistence type="predicted"/>
<evidence type="ECO:0000313" key="2">
    <source>
        <dbReference type="Proteomes" id="UP000762676"/>
    </source>
</evidence>
<dbReference type="Proteomes" id="UP000762676">
    <property type="component" value="Unassembled WGS sequence"/>
</dbReference>
<protein>
    <submittedName>
        <fullName evidence="1">Uncharacterized protein</fullName>
    </submittedName>
</protein>
<sequence length="132" mass="15233">MSNASLYKKCGEASLSMQVLKARYGLFGHVVRRDQSIAFYEVMYIYFLENNKRATGRPQTSLPVILNIDLETLVTTKLEIRPQKDLDTLRHVAENRTRWTSLITEIRKSAVAATLDDLESRRLFNASKVLRR</sequence>
<reference evidence="1 2" key="1">
    <citation type="journal article" date="2021" name="Elife">
        <title>Chloroplast acquisition without the gene transfer in kleptoplastic sea slugs, Plakobranchus ocellatus.</title>
        <authorList>
            <person name="Maeda T."/>
            <person name="Takahashi S."/>
            <person name="Yoshida T."/>
            <person name="Shimamura S."/>
            <person name="Takaki Y."/>
            <person name="Nagai Y."/>
            <person name="Toyoda A."/>
            <person name="Suzuki Y."/>
            <person name="Arimoto A."/>
            <person name="Ishii H."/>
            <person name="Satoh N."/>
            <person name="Nishiyama T."/>
            <person name="Hasebe M."/>
            <person name="Maruyama T."/>
            <person name="Minagawa J."/>
            <person name="Obokata J."/>
            <person name="Shigenobu S."/>
        </authorList>
    </citation>
    <scope>NUCLEOTIDE SEQUENCE [LARGE SCALE GENOMIC DNA]</scope>
</reference>
<organism evidence="1 2">
    <name type="scientific">Elysia marginata</name>
    <dbReference type="NCBI Taxonomy" id="1093978"/>
    <lineage>
        <taxon>Eukaryota</taxon>
        <taxon>Metazoa</taxon>
        <taxon>Spiralia</taxon>
        <taxon>Lophotrochozoa</taxon>
        <taxon>Mollusca</taxon>
        <taxon>Gastropoda</taxon>
        <taxon>Heterobranchia</taxon>
        <taxon>Euthyneura</taxon>
        <taxon>Panpulmonata</taxon>
        <taxon>Sacoglossa</taxon>
        <taxon>Placobranchoidea</taxon>
        <taxon>Plakobranchidae</taxon>
        <taxon>Elysia</taxon>
    </lineage>
</organism>